<evidence type="ECO:0000313" key="1">
    <source>
        <dbReference type="EMBL" id="KPN62930.1"/>
    </source>
</evidence>
<keyword evidence="2" id="KW-1185">Reference proteome</keyword>
<dbReference type="STRING" id="154981.AKJ29_01940"/>
<dbReference type="AlphaFoldDB" id="A0A0P7IGG9"/>
<dbReference type="RefSeq" id="WP_055190839.1">
    <property type="nucleotide sequence ID" value="NZ_FPBS01000047.1"/>
</dbReference>
<gene>
    <name evidence="1" type="ORF">AKJ29_01940</name>
</gene>
<sequence>MADDQEREEDAAEAALALGHLGAAHGLPTVLSERFLNPELVRAAVAAKTVLDPDALEVASILAEGRKQCSQQ</sequence>
<comment type="caution">
    <text evidence="1">The sequence shown here is derived from an EMBL/GenBank/DDBJ whole genome shotgun (WGS) entry which is preliminary data.</text>
</comment>
<protein>
    <submittedName>
        <fullName evidence="1">Uncharacterized protein</fullName>
    </submittedName>
</protein>
<dbReference type="Proteomes" id="UP000050471">
    <property type="component" value="Unassembled WGS sequence"/>
</dbReference>
<dbReference type="EMBL" id="LKBA01000008">
    <property type="protein sequence ID" value="KPN62930.1"/>
    <property type="molecule type" value="Genomic_DNA"/>
</dbReference>
<name>A0A0P7IGG9_9RHOB</name>
<proteinExistence type="predicted"/>
<accession>A0A0P7IGG9</accession>
<evidence type="ECO:0000313" key="2">
    <source>
        <dbReference type="Proteomes" id="UP000050471"/>
    </source>
</evidence>
<organism evidence="1 2">
    <name type="scientific">Aliiroseovarius crassostreae</name>
    <dbReference type="NCBI Taxonomy" id="154981"/>
    <lineage>
        <taxon>Bacteria</taxon>
        <taxon>Pseudomonadati</taxon>
        <taxon>Pseudomonadota</taxon>
        <taxon>Alphaproteobacteria</taxon>
        <taxon>Rhodobacterales</taxon>
        <taxon>Paracoccaceae</taxon>
        <taxon>Aliiroseovarius</taxon>
    </lineage>
</organism>
<reference evidence="1 2" key="1">
    <citation type="submission" date="2015-09" db="EMBL/GenBank/DDBJ databases">
        <title>Draft genome sequence of Aliiroseovarius crassostreae CV919-312TSm, the causative agent of Roseovarius Oyster Disease (formerly Juvenile Oyster Disease).</title>
        <authorList>
            <person name="Kessner L."/>
            <person name="Spinard E."/>
            <person name="Nelson D."/>
        </authorList>
    </citation>
    <scope>NUCLEOTIDE SEQUENCE [LARGE SCALE GENOMIC DNA]</scope>
    <source>
        <strain evidence="1 2">CV919-312</strain>
    </source>
</reference>